<protein>
    <submittedName>
        <fullName evidence="3">Tyrosine-protein kinase Wzc</fullName>
    </submittedName>
</protein>
<dbReference type="InterPro" id="IPR050445">
    <property type="entry name" value="Bact_polysacc_biosynth/exp"/>
</dbReference>
<proteinExistence type="predicted"/>
<evidence type="ECO:0000313" key="3">
    <source>
        <dbReference type="EMBL" id="AKF07162.1"/>
    </source>
</evidence>
<keyword evidence="1" id="KW-0175">Coiled coil</keyword>
<feature type="coiled-coil region" evidence="1">
    <location>
        <begin position="286"/>
        <end position="354"/>
    </location>
</feature>
<feature type="region of interest" description="Disordered" evidence="2">
    <location>
        <begin position="488"/>
        <end position="513"/>
    </location>
</feature>
<evidence type="ECO:0000256" key="1">
    <source>
        <dbReference type="SAM" id="Coils"/>
    </source>
</evidence>
<dbReference type="EMBL" id="CP011125">
    <property type="protein sequence ID" value="AKF07162.1"/>
    <property type="molecule type" value="Genomic_DNA"/>
</dbReference>
<evidence type="ECO:0000313" key="4">
    <source>
        <dbReference type="Proteomes" id="UP000034883"/>
    </source>
</evidence>
<dbReference type="STRING" id="927083.DB32_004311"/>
<sequence length="641" mass="69098">MIGVVVGVVLAKFVIKHNYDSSASMRFEGVQPLAEGAEASPQDARRDLPSRLESLRRDEVLREVRRRMGMDPVPLAAMQNLFENTQDAEAGLVTITAHSTSPEEAARFANTIVDTFVEYQLGARRREIETEIANLDGRILAARQELDVTRSRYDAFRTEHGVTDLTTEQEAALEQAADLRAEADLAAAEIASLEARVTELREEVRRQPRMQVVASQTESVDETELARAEAHLEQLRGQLSEDHPRFQVAERQVRSLRERVSSGGGSRVGSVSMGASSTFETAATALATASADLEAARQRSVQLQRLAQEAQQRVAGFSAIEGDATALLADVQVKQTLLNNLQNHRARLQNMIENPDTGFRVIARAVAPESAAPSKRKYYVAAGVPLALVLLVLVGLVGRELRGLKLHTASEVSFWGNGAVVGTTTWPRDPSAAGDLVADMDDFVPKSTGTMLVVGATEHEMPLAMELAKQLAADWTDTTLIEMGRDTLVSPSPMDAGRRSLPASAGPSVGGMSSQELEAAPTQVQRGGSFELLGPPTIVSAVAPYGVLTSTPMSDETERLIPTAWEGPLNGQQLRRAARLADRVLVVVPSGAITVTQLGDLANRLGRKEGVGYAVVGIADEYATLPDRSGDVEAFWSATRE</sequence>
<dbReference type="PANTHER" id="PTHR32309">
    <property type="entry name" value="TYROSINE-PROTEIN KINASE"/>
    <property type="match status" value="1"/>
</dbReference>
<gene>
    <name evidence="3" type="ORF">DB32_004311</name>
</gene>
<keyword evidence="3" id="KW-0418">Kinase</keyword>
<name>A0A0F6W4C3_9BACT</name>
<dbReference type="AlphaFoldDB" id="A0A0F6W4C3"/>
<accession>A0A0F6W4C3</accession>
<keyword evidence="4" id="KW-1185">Reference proteome</keyword>
<dbReference type="RefSeq" id="WP_169791506.1">
    <property type="nucleotide sequence ID" value="NZ_CP011125.1"/>
</dbReference>
<feature type="coiled-coil region" evidence="1">
    <location>
        <begin position="125"/>
        <end position="203"/>
    </location>
</feature>
<reference evidence="3 4" key="1">
    <citation type="submission" date="2015-03" db="EMBL/GenBank/DDBJ databases">
        <title>Genome assembly of Sandaracinus amylolyticus DSM 53668.</title>
        <authorList>
            <person name="Sharma G."/>
            <person name="Subramanian S."/>
        </authorList>
    </citation>
    <scope>NUCLEOTIDE SEQUENCE [LARGE SCALE GENOMIC DNA]</scope>
    <source>
        <strain evidence="3 4">DSM 53668</strain>
    </source>
</reference>
<dbReference type="GO" id="GO:0004713">
    <property type="term" value="F:protein tyrosine kinase activity"/>
    <property type="evidence" value="ECO:0007669"/>
    <property type="project" value="TreeGrafter"/>
</dbReference>
<dbReference type="KEGG" id="samy:DB32_004311"/>
<evidence type="ECO:0000256" key="2">
    <source>
        <dbReference type="SAM" id="MobiDB-lite"/>
    </source>
</evidence>
<organism evidence="3 4">
    <name type="scientific">Sandaracinus amylolyticus</name>
    <dbReference type="NCBI Taxonomy" id="927083"/>
    <lineage>
        <taxon>Bacteria</taxon>
        <taxon>Pseudomonadati</taxon>
        <taxon>Myxococcota</taxon>
        <taxon>Polyangia</taxon>
        <taxon>Polyangiales</taxon>
        <taxon>Sandaracinaceae</taxon>
        <taxon>Sandaracinus</taxon>
    </lineage>
</organism>
<dbReference type="PANTHER" id="PTHR32309:SF13">
    <property type="entry name" value="FERRIC ENTEROBACTIN TRANSPORT PROTEIN FEPE"/>
    <property type="match status" value="1"/>
</dbReference>
<keyword evidence="3" id="KW-0808">Transferase</keyword>
<dbReference type="Proteomes" id="UP000034883">
    <property type="component" value="Chromosome"/>
</dbReference>
<dbReference type="GO" id="GO:0005886">
    <property type="term" value="C:plasma membrane"/>
    <property type="evidence" value="ECO:0007669"/>
    <property type="project" value="TreeGrafter"/>
</dbReference>